<name>A0AAW1HFL2_POPJA</name>
<accession>A0AAW1HFL2</accession>
<gene>
    <name evidence="2" type="ORF">QE152_g40697</name>
</gene>
<keyword evidence="3" id="KW-1185">Reference proteome</keyword>
<organism evidence="2 3">
    <name type="scientific">Popillia japonica</name>
    <name type="common">Japanese beetle</name>
    <dbReference type="NCBI Taxonomy" id="7064"/>
    <lineage>
        <taxon>Eukaryota</taxon>
        <taxon>Metazoa</taxon>
        <taxon>Ecdysozoa</taxon>
        <taxon>Arthropoda</taxon>
        <taxon>Hexapoda</taxon>
        <taxon>Insecta</taxon>
        <taxon>Pterygota</taxon>
        <taxon>Neoptera</taxon>
        <taxon>Endopterygota</taxon>
        <taxon>Coleoptera</taxon>
        <taxon>Polyphaga</taxon>
        <taxon>Scarabaeiformia</taxon>
        <taxon>Scarabaeidae</taxon>
        <taxon>Rutelinae</taxon>
        <taxon>Popillia</taxon>
    </lineage>
</organism>
<feature type="domain" description="PiggyBac transposable element-derived protein" evidence="1">
    <location>
        <begin position="3"/>
        <end position="71"/>
    </location>
</feature>
<evidence type="ECO:0000313" key="2">
    <source>
        <dbReference type="EMBL" id="KAK9675031.1"/>
    </source>
</evidence>
<reference evidence="2 3" key="1">
    <citation type="journal article" date="2024" name="BMC Genomics">
        <title>De novo assembly and annotation of Popillia japonica's genome with initial clues to its potential as an invasive pest.</title>
        <authorList>
            <person name="Cucini C."/>
            <person name="Boschi S."/>
            <person name="Funari R."/>
            <person name="Cardaioli E."/>
            <person name="Iannotti N."/>
            <person name="Marturano G."/>
            <person name="Paoli F."/>
            <person name="Bruttini M."/>
            <person name="Carapelli A."/>
            <person name="Frati F."/>
            <person name="Nardi F."/>
        </authorList>
    </citation>
    <scope>NUCLEOTIDE SEQUENCE [LARGE SCALE GENOMIC DNA]</scope>
    <source>
        <strain evidence="2">DMR45628</strain>
    </source>
</reference>
<comment type="caution">
    <text evidence="2">The sequence shown here is derived from an EMBL/GenBank/DDBJ whole genome shotgun (WGS) entry which is preliminary data.</text>
</comment>
<dbReference type="AlphaFoldDB" id="A0AAW1HFL2"/>
<protein>
    <submittedName>
        <fullName evidence="2">Transposase IS4</fullName>
    </submittedName>
</protein>
<proteinExistence type="predicted"/>
<evidence type="ECO:0000313" key="3">
    <source>
        <dbReference type="Proteomes" id="UP001458880"/>
    </source>
</evidence>
<dbReference type="Proteomes" id="UP001458880">
    <property type="component" value="Unassembled WGS sequence"/>
</dbReference>
<dbReference type="InterPro" id="IPR029526">
    <property type="entry name" value="PGBD"/>
</dbReference>
<sequence>MRVVRTDDKNAREKRREHEKLAGIRDIFDSFVQNCQKHYIISEYATIDEKLEAFRGHCSFRQHIASKPNKYNAREKRRQHEKLAGIRDIFDSFVQNCQKHYIISEYATIDEKLEAFRGHCSFRQHIASKPNKYGIKMFALVDEKTYYTYNMEVYVGSSLKENFHKGMTQRVLFYELLSQYQNSMHFDDKIDPDSADATKSSIITFYNKTKSGVDVVDELSASTIVREIQNGGQCWLLYSLLNSTNQLPHFIFLKQLSTRPEGGKRKRCKECVKSDSKTNYYCKQCYKYMCLSHANIYCKDLKNDLFLGMLLMRTLN</sequence>
<evidence type="ECO:0000259" key="1">
    <source>
        <dbReference type="Pfam" id="PF13843"/>
    </source>
</evidence>
<dbReference type="Pfam" id="PF13843">
    <property type="entry name" value="DDE_Tnp_1_7"/>
    <property type="match status" value="2"/>
</dbReference>
<feature type="domain" description="PiggyBac transposable element-derived protein" evidence="1">
    <location>
        <begin position="76"/>
        <end position="183"/>
    </location>
</feature>
<dbReference type="PANTHER" id="PTHR46599:SF6">
    <property type="entry name" value="DUAL SPECIFICITY PHOSPHATASE 26"/>
    <property type="match status" value="1"/>
</dbReference>
<dbReference type="PANTHER" id="PTHR46599">
    <property type="entry name" value="PIGGYBAC TRANSPOSABLE ELEMENT-DERIVED PROTEIN 4"/>
    <property type="match status" value="1"/>
</dbReference>
<dbReference type="EMBL" id="JASPKY010001321">
    <property type="protein sequence ID" value="KAK9675031.1"/>
    <property type="molecule type" value="Genomic_DNA"/>
</dbReference>